<evidence type="ECO:0000313" key="11">
    <source>
        <dbReference type="Proteomes" id="UP000293342"/>
    </source>
</evidence>
<evidence type="ECO:0000256" key="6">
    <source>
        <dbReference type="ARBA" id="ARBA00022801"/>
    </source>
</evidence>
<dbReference type="PROSITE" id="PS50853">
    <property type="entry name" value="FN3"/>
    <property type="match status" value="1"/>
</dbReference>
<evidence type="ECO:0000256" key="7">
    <source>
        <dbReference type="ARBA" id="ARBA00023295"/>
    </source>
</evidence>
<dbReference type="OrthoDB" id="251941at2"/>
<keyword evidence="5" id="KW-0732">Signal</keyword>
<dbReference type="SUPFAM" id="SSF51445">
    <property type="entry name" value="(Trans)glycosidases"/>
    <property type="match status" value="1"/>
</dbReference>
<evidence type="ECO:0000313" key="10">
    <source>
        <dbReference type="EMBL" id="TCC37424.1"/>
    </source>
</evidence>
<dbReference type="EC" id="3.2.1.78" evidence="3"/>
<protein>
    <recommendedName>
        <fullName evidence="3">mannan endo-1,4-beta-mannosidase</fullName>
        <ecNumber evidence="3">3.2.1.78</ecNumber>
    </recommendedName>
</protein>
<comment type="catalytic activity">
    <reaction evidence="1">
        <text>Random hydrolysis of (1-&gt;4)-beta-D-mannosidic linkages in mannans, galactomannans and glucomannans.</text>
        <dbReference type="EC" id="3.2.1.78"/>
    </reaction>
</comment>
<dbReference type="Pfam" id="PF17963">
    <property type="entry name" value="Big_9"/>
    <property type="match status" value="1"/>
</dbReference>
<dbReference type="AlphaFoldDB" id="A0A4R0IXR0"/>
<keyword evidence="11" id="KW-1185">Reference proteome</keyword>
<keyword evidence="4" id="KW-0964">Secreted</keyword>
<evidence type="ECO:0000256" key="4">
    <source>
        <dbReference type="ARBA" id="ARBA00022525"/>
    </source>
</evidence>
<organism evidence="10 11">
    <name type="scientific">Kribbella capetownensis</name>
    <dbReference type="NCBI Taxonomy" id="1572659"/>
    <lineage>
        <taxon>Bacteria</taxon>
        <taxon>Bacillati</taxon>
        <taxon>Actinomycetota</taxon>
        <taxon>Actinomycetes</taxon>
        <taxon>Propionibacteriales</taxon>
        <taxon>Kribbellaceae</taxon>
        <taxon>Kribbella</taxon>
    </lineage>
</organism>
<dbReference type="Pfam" id="PF26410">
    <property type="entry name" value="GH5_mannosidase"/>
    <property type="match status" value="1"/>
</dbReference>
<dbReference type="InterPro" id="IPR001547">
    <property type="entry name" value="Glyco_hydro_5"/>
</dbReference>
<dbReference type="CDD" id="cd00063">
    <property type="entry name" value="FN3"/>
    <property type="match status" value="1"/>
</dbReference>
<evidence type="ECO:0000256" key="8">
    <source>
        <dbReference type="ARBA" id="ARBA00023326"/>
    </source>
</evidence>
<dbReference type="GO" id="GO:0000272">
    <property type="term" value="P:polysaccharide catabolic process"/>
    <property type="evidence" value="ECO:0007669"/>
    <property type="project" value="UniProtKB-KW"/>
</dbReference>
<evidence type="ECO:0000256" key="3">
    <source>
        <dbReference type="ARBA" id="ARBA00012706"/>
    </source>
</evidence>
<dbReference type="RefSeq" id="WP_131519027.1">
    <property type="nucleotide sequence ID" value="NZ_SJKD01000015.1"/>
</dbReference>
<evidence type="ECO:0000256" key="2">
    <source>
        <dbReference type="ARBA" id="ARBA00004613"/>
    </source>
</evidence>
<gene>
    <name evidence="10" type="ORF">E0H75_40460</name>
</gene>
<dbReference type="InterPro" id="IPR017853">
    <property type="entry name" value="GH"/>
</dbReference>
<proteinExistence type="predicted"/>
<reference evidence="10 11" key="1">
    <citation type="submission" date="2019-02" db="EMBL/GenBank/DDBJ databases">
        <title>Kribbella capetownensis sp. nov. and Kribbella speibonae sp. nov., isolated from soil.</title>
        <authorList>
            <person name="Curtis S.M."/>
            <person name="Norton I."/>
            <person name="Everest G.J."/>
            <person name="Meyers P.R."/>
        </authorList>
    </citation>
    <scope>NUCLEOTIDE SEQUENCE [LARGE SCALE GENOMIC DNA]</scope>
    <source>
        <strain evidence="10 11">YM53</strain>
    </source>
</reference>
<dbReference type="PANTHER" id="PTHR31451">
    <property type="match status" value="1"/>
</dbReference>
<dbReference type="InterPro" id="IPR036116">
    <property type="entry name" value="FN3_sf"/>
</dbReference>
<evidence type="ECO:0000256" key="5">
    <source>
        <dbReference type="ARBA" id="ARBA00022729"/>
    </source>
</evidence>
<evidence type="ECO:0000256" key="1">
    <source>
        <dbReference type="ARBA" id="ARBA00001678"/>
    </source>
</evidence>
<dbReference type="InterPro" id="IPR045053">
    <property type="entry name" value="MAN-like"/>
</dbReference>
<dbReference type="Proteomes" id="UP000293342">
    <property type="component" value="Unassembled WGS sequence"/>
</dbReference>
<comment type="caution">
    <text evidence="10">The sequence shown here is derived from an EMBL/GenBank/DDBJ whole genome shotgun (WGS) entry which is preliminary data.</text>
</comment>
<evidence type="ECO:0000259" key="9">
    <source>
        <dbReference type="PROSITE" id="PS50853"/>
    </source>
</evidence>
<dbReference type="EMBL" id="SJKD01000015">
    <property type="protein sequence ID" value="TCC37424.1"/>
    <property type="molecule type" value="Genomic_DNA"/>
</dbReference>
<keyword evidence="6" id="KW-0378">Hydrolase</keyword>
<dbReference type="GO" id="GO:0016985">
    <property type="term" value="F:mannan endo-1,4-beta-mannosidase activity"/>
    <property type="evidence" value="ECO:0007669"/>
    <property type="project" value="TreeGrafter"/>
</dbReference>
<feature type="domain" description="Fibronectin type-III" evidence="9">
    <location>
        <begin position="433"/>
        <end position="526"/>
    </location>
</feature>
<keyword evidence="8" id="KW-0119">Carbohydrate metabolism</keyword>
<dbReference type="Gene3D" id="2.60.40.10">
    <property type="entry name" value="Immunoglobulins"/>
    <property type="match status" value="1"/>
</dbReference>
<comment type="subcellular location">
    <subcellularLocation>
        <location evidence="2">Secreted</location>
    </subcellularLocation>
</comment>
<sequence>MKRIAVRVGCLITLLVTVVPLFITQQAAHAGGRSVLQHFITRTGDKLMEGPGEFRFVSTNMPDILQTITNKQFESDSAMRLPNEYELRDAVATVKQMHGQVLRTFVVTVTDGSDPVTAPYSMVNAPAGSDDISFNENAMRVLDKLLQICNEEGIRLYIPLVNYKATLRGGTSTYGENFFTVGSRTNVRFKDMVGRLLNRTNVYTGVPYKADKAIMGWESGNEIVIDNEPERAAWLHDLARFVKTTAPEQLFIDGRNKPDDVVKFANGSIVHDYGEYLDDPNIDVLSYHTYVGLTGPATDSRLPAGIRTPTTGDIGSTPTLKIIRELTKSRTALVVGEIAMYTAPATLNSLLDEAIADGTSGANWWGTRFHSRDGGFYKHSDSDSQYEDLNWPGFPGSAGYLPEIQTEITLQQILVDKAWKIAGNTSAPPALNAPAAPYLLPISDVGHISWQGSTGAQSYTLQRSESKRGPWTTAGVTYDNLPTYSSLFHDAGALPGRSYYYRVIAQNSGGSSAPSNISARVLVNRQWIVDDLFDFSKTYDREPNAVMVKSYGNSSQQEDLGVLKSRNGTSTSVQYAMGGTLTSAAVYAYNSPAEVTLYGSTDGVAYYELPTTRTTYADATRTKYTYSGSSRFRFFKLEASGSAVISRLQLEYKPGGPPAPAPRTVPAYREPNPAIEAELLRYDEADPATSDVVTSRPGVVKVNQTGGSSSTASNKRYSIVDFLQTGDYAVFYAAVEAGTYDLGLDYDARAARGMFRSSLLGPSEAADSDGTPLGGVIDAYDPGNGVIRSADLGRVTFPVSGRYGFKFVSTGTNPASSNPKIGLDLIRLTSDNVAPVAADTAYSTDRFTPITGVLPAEDGNGDALDVIVVNQPAQGSLEIRPDKTFTYTPARGRAGQFTVKWKVNDGWVNSRTAVLTLDVRR</sequence>
<dbReference type="Gene3D" id="3.20.20.80">
    <property type="entry name" value="Glycosidases"/>
    <property type="match status" value="1"/>
</dbReference>
<name>A0A4R0IXR0_9ACTN</name>
<accession>A0A4R0IXR0</accession>
<dbReference type="SUPFAM" id="SSF49265">
    <property type="entry name" value="Fibronectin type III"/>
    <property type="match status" value="1"/>
</dbReference>
<dbReference type="Gene3D" id="2.60.40.2810">
    <property type="match status" value="1"/>
</dbReference>
<dbReference type="InterPro" id="IPR013783">
    <property type="entry name" value="Ig-like_fold"/>
</dbReference>
<dbReference type="InterPro" id="IPR003961">
    <property type="entry name" value="FN3_dom"/>
</dbReference>
<keyword evidence="7" id="KW-0326">Glycosidase</keyword>
<dbReference type="GO" id="GO:0005576">
    <property type="term" value="C:extracellular region"/>
    <property type="evidence" value="ECO:0007669"/>
    <property type="project" value="UniProtKB-SubCell"/>
</dbReference>
<keyword evidence="8" id="KW-0624">Polysaccharide degradation</keyword>
<dbReference type="PANTHER" id="PTHR31451:SF39">
    <property type="entry name" value="MANNAN ENDO-1,4-BETA-MANNOSIDASE 1"/>
    <property type="match status" value="1"/>
</dbReference>